<proteinExistence type="predicted"/>
<dbReference type="PATRIC" id="fig|759362.5.peg.528"/>
<evidence type="ECO:0000313" key="3">
    <source>
        <dbReference type="EMBL" id="AEM40341.1"/>
    </source>
</evidence>
<keyword evidence="4" id="KW-1185">Reference proteome</keyword>
<dbReference type="EMBL" id="CP002018">
    <property type="protein sequence ID" value="AEM40341.1"/>
    <property type="molecule type" value="Genomic_DNA"/>
</dbReference>
<sequence length="266" mass="27594">MSDLSALDQAHAQMQAAPDDDARRLQFYAVLADSALFLMLEGEPEGESVSPAVFNVAGVDYILVFDSEARLAAFAGGAVPYAGLAGRGLVEMIAGQGIGLGVNLDSAPSSMMIGPEGVDWLADTLAAQPESDFARPRKIAAPAQMPPGLMQALTARLTHAGVLARAAWLAAIEYDTGARGHMLAFVDADPAAQPQLASAVREALVFSGVEAAALDVAFFDSSKDSSFVARLNVGQAIPLGVPQQPVTPKSKTAGPGMDPDRPPILR</sequence>
<dbReference type="InterPro" id="IPR009839">
    <property type="entry name" value="SseB_N"/>
</dbReference>
<dbReference type="KEGG" id="kvl:KVU_0502"/>
<evidence type="ECO:0000313" key="4">
    <source>
        <dbReference type="Proteomes" id="UP000000692"/>
    </source>
</evidence>
<evidence type="ECO:0000256" key="1">
    <source>
        <dbReference type="SAM" id="MobiDB-lite"/>
    </source>
</evidence>
<dbReference type="AlphaFoldDB" id="F9Y3A0"/>
<dbReference type="HOGENOM" id="CLU_1057026_0_0_5"/>
<gene>
    <name evidence="3" type="ordered locus">KVU_0502</name>
</gene>
<feature type="domain" description="SseB protein N-terminal" evidence="2">
    <location>
        <begin position="12"/>
        <end position="119"/>
    </location>
</feature>
<reference evidence="3 4" key="1">
    <citation type="journal article" date="2011" name="J. Bacteriol.">
        <title>Complete genome sequence of the industrial strain Ketogulonicigenium vulgare WSH-001.</title>
        <authorList>
            <person name="Liu L."/>
            <person name="Li Y."/>
            <person name="Zhang J."/>
            <person name="Zhou Z."/>
            <person name="Liu J."/>
            <person name="Li X."/>
            <person name="Zhou J."/>
            <person name="Du G."/>
            <person name="Wang L."/>
            <person name="Chen J."/>
        </authorList>
    </citation>
    <scope>NUCLEOTIDE SEQUENCE [LARGE SCALE GENOMIC DNA]</scope>
    <source>
        <strain evidence="3 4">WSH-001</strain>
    </source>
</reference>
<organism evidence="3 4">
    <name type="scientific">Ketogulonicigenium vulgare (strain WSH-001)</name>
    <dbReference type="NCBI Taxonomy" id="759362"/>
    <lineage>
        <taxon>Bacteria</taxon>
        <taxon>Pseudomonadati</taxon>
        <taxon>Pseudomonadota</taxon>
        <taxon>Alphaproteobacteria</taxon>
        <taxon>Rhodobacterales</taxon>
        <taxon>Roseobacteraceae</taxon>
        <taxon>Ketogulonicigenium</taxon>
    </lineage>
</organism>
<protein>
    <recommendedName>
        <fullName evidence="2">SseB protein N-terminal domain-containing protein</fullName>
    </recommendedName>
</protein>
<evidence type="ECO:0000259" key="2">
    <source>
        <dbReference type="Pfam" id="PF07179"/>
    </source>
</evidence>
<name>F9Y3A0_KETVW</name>
<dbReference type="OrthoDB" id="7831317at2"/>
<dbReference type="Proteomes" id="UP000000692">
    <property type="component" value="Chromosome"/>
</dbReference>
<dbReference type="eggNOG" id="ENOG502Z7MU">
    <property type="taxonomic scope" value="Bacteria"/>
</dbReference>
<feature type="region of interest" description="Disordered" evidence="1">
    <location>
        <begin position="239"/>
        <end position="266"/>
    </location>
</feature>
<dbReference type="RefSeq" id="WP_013383789.1">
    <property type="nucleotide sequence ID" value="NC_017384.1"/>
</dbReference>
<accession>F9Y3A0</accession>
<dbReference type="Pfam" id="PF07179">
    <property type="entry name" value="SseB"/>
    <property type="match status" value="1"/>
</dbReference>